<comment type="caution">
    <text evidence="6">The sequence shown here is derived from an EMBL/GenBank/DDBJ whole genome shotgun (WGS) entry which is preliminary data.</text>
</comment>
<evidence type="ECO:0000259" key="5">
    <source>
        <dbReference type="PROSITE" id="PS50975"/>
    </source>
</evidence>
<dbReference type="SUPFAM" id="SSF56059">
    <property type="entry name" value="Glutathione synthetase ATP-binding domain-like"/>
    <property type="match status" value="1"/>
</dbReference>
<evidence type="ECO:0000256" key="3">
    <source>
        <dbReference type="ARBA" id="ARBA00022840"/>
    </source>
</evidence>
<dbReference type="PANTHER" id="PTHR43585:SF2">
    <property type="entry name" value="ATP-GRASP ENZYME FSQD"/>
    <property type="match status" value="1"/>
</dbReference>
<dbReference type="Gene3D" id="3.40.50.20">
    <property type="match status" value="1"/>
</dbReference>
<evidence type="ECO:0000256" key="2">
    <source>
        <dbReference type="ARBA" id="ARBA00022741"/>
    </source>
</evidence>
<dbReference type="PANTHER" id="PTHR43585">
    <property type="entry name" value="FUMIPYRROLE BIOSYNTHESIS PROTEIN C"/>
    <property type="match status" value="1"/>
</dbReference>
<sequence length="421" mass="45558">MDGLNIVVIHRWDDDLAAYDRHIDHGGHRVHYIVSPDGKKGISPYLPACAEVVEIEDLGRVEEVEAAYLRIARAVASKGGQIDKIIASKGGQIDKIIALSEFDLLTAGHLRSRFGVPGMGLDAVLAFRDKVIMKARVAAAGVRVPRYSAIRDVEDLRDFAASSGYPLILKPRKGAASRGVLRIDGPEELEAAARGCDLADHECEEFIEGPILHADGLRHRGATVFRAISRYVNTCLAYAQGEPLGSVTEEDPAVCAALGALAERSLDALGLDDGVFHLEMILSDRGEPSFLEVGARVGGGELPVVMNDVFGVDLVGASLQIEMGTFRASDLPDRRGIGGWMLIPEPREVPCRVVSAGSIMGQLPTLYREVVPAVGEVLDGHGGYSKIPGRFCFRGDSARAIRRDMEEALRRYRPTYEALRA</sequence>
<name>A0A150PI51_SORCE</name>
<proteinExistence type="predicted"/>
<accession>A0A150PI51</accession>
<organism evidence="6 7">
    <name type="scientific">Sorangium cellulosum</name>
    <name type="common">Polyangium cellulosum</name>
    <dbReference type="NCBI Taxonomy" id="56"/>
    <lineage>
        <taxon>Bacteria</taxon>
        <taxon>Pseudomonadati</taxon>
        <taxon>Myxococcota</taxon>
        <taxon>Polyangia</taxon>
        <taxon>Polyangiales</taxon>
        <taxon>Polyangiaceae</taxon>
        <taxon>Sorangium</taxon>
    </lineage>
</organism>
<dbReference type="InterPro" id="IPR052032">
    <property type="entry name" value="ATP-dep_AA_Ligase"/>
</dbReference>
<evidence type="ECO:0000256" key="4">
    <source>
        <dbReference type="PROSITE-ProRule" id="PRU00409"/>
    </source>
</evidence>
<dbReference type="GO" id="GO:0005524">
    <property type="term" value="F:ATP binding"/>
    <property type="evidence" value="ECO:0007669"/>
    <property type="project" value="UniProtKB-UniRule"/>
</dbReference>
<keyword evidence="1" id="KW-0436">Ligase</keyword>
<evidence type="ECO:0000256" key="1">
    <source>
        <dbReference type="ARBA" id="ARBA00022598"/>
    </source>
</evidence>
<evidence type="ECO:0000313" key="7">
    <source>
        <dbReference type="Proteomes" id="UP000075420"/>
    </source>
</evidence>
<gene>
    <name evidence="6" type="ORF">BE08_13305</name>
</gene>
<dbReference type="GO" id="GO:0016874">
    <property type="term" value="F:ligase activity"/>
    <property type="evidence" value="ECO:0007669"/>
    <property type="project" value="UniProtKB-KW"/>
</dbReference>
<dbReference type="Proteomes" id="UP000075420">
    <property type="component" value="Unassembled WGS sequence"/>
</dbReference>
<keyword evidence="3 4" id="KW-0067">ATP-binding</keyword>
<keyword evidence="2 4" id="KW-0547">Nucleotide-binding</keyword>
<dbReference type="Gene3D" id="3.30.1490.20">
    <property type="entry name" value="ATP-grasp fold, A domain"/>
    <property type="match status" value="1"/>
</dbReference>
<dbReference type="EMBL" id="JELY01001566">
    <property type="protein sequence ID" value="KYF55332.1"/>
    <property type="molecule type" value="Genomic_DNA"/>
</dbReference>
<dbReference type="PROSITE" id="PS50975">
    <property type="entry name" value="ATP_GRASP"/>
    <property type="match status" value="1"/>
</dbReference>
<dbReference type="InterPro" id="IPR013815">
    <property type="entry name" value="ATP_grasp_subdomain_1"/>
</dbReference>
<dbReference type="InterPro" id="IPR011761">
    <property type="entry name" value="ATP-grasp"/>
</dbReference>
<dbReference type="GO" id="GO:0046872">
    <property type="term" value="F:metal ion binding"/>
    <property type="evidence" value="ECO:0007669"/>
    <property type="project" value="InterPro"/>
</dbReference>
<evidence type="ECO:0000313" key="6">
    <source>
        <dbReference type="EMBL" id="KYF55332.1"/>
    </source>
</evidence>
<protein>
    <recommendedName>
        <fullName evidence="5">ATP-grasp domain-containing protein</fullName>
    </recommendedName>
</protein>
<dbReference type="AlphaFoldDB" id="A0A150PI51"/>
<dbReference type="Gene3D" id="3.30.470.20">
    <property type="entry name" value="ATP-grasp fold, B domain"/>
    <property type="match status" value="1"/>
</dbReference>
<feature type="domain" description="ATP-grasp" evidence="5">
    <location>
        <begin position="134"/>
        <end position="323"/>
    </location>
</feature>
<reference evidence="6 7" key="1">
    <citation type="submission" date="2014-02" db="EMBL/GenBank/DDBJ databases">
        <title>The small core and large imbalanced accessory genome model reveals a collaborative survival strategy of Sorangium cellulosum strains in nature.</title>
        <authorList>
            <person name="Han K."/>
            <person name="Peng R."/>
            <person name="Blom J."/>
            <person name="Li Y.-Z."/>
        </authorList>
    </citation>
    <scope>NUCLEOTIDE SEQUENCE [LARGE SCALE GENOMIC DNA]</scope>
    <source>
        <strain evidence="6 7">So0157-25</strain>
    </source>
</reference>